<reference evidence="1" key="2">
    <citation type="submission" date="2023-05" db="EMBL/GenBank/DDBJ databases">
        <authorList>
            <consortium name="Lawrence Berkeley National Laboratory"/>
            <person name="Steindorff A."/>
            <person name="Hensen N."/>
            <person name="Bonometti L."/>
            <person name="Westerberg I."/>
            <person name="Brannstrom I.O."/>
            <person name="Guillou S."/>
            <person name="Cros-Aarteil S."/>
            <person name="Calhoun S."/>
            <person name="Haridas S."/>
            <person name="Kuo A."/>
            <person name="Mondo S."/>
            <person name="Pangilinan J."/>
            <person name="Riley R."/>
            <person name="Labutti K."/>
            <person name="Andreopoulos B."/>
            <person name="Lipzen A."/>
            <person name="Chen C."/>
            <person name="Yanf M."/>
            <person name="Daum C."/>
            <person name="Ng V."/>
            <person name="Clum A."/>
            <person name="Ohm R."/>
            <person name="Martin F."/>
            <person name="Silar P."/>
            <person name="Natvig D."/>
            <person name="Lalanne C."/>
            <person name="Gautier V."/>
            <person name="Ament-Velasquez S.L."/>
            <person name="Kruys A."/>
            <person name="Hutchinson M.I."/>
            <person name="Powell A.J."/>
            <person name="Barry K."/>
            <person name="Miller A.N."/>
            <person name="Grigoriev I.V."/>
            <person name="Debuchy R."/>
            <person name="Gladieux P."/>
            <person name="Thoren M.H."/>
            <person name="Johannesson H."/>
        </authorList>
    </citation>
    <scope>NUCLEOTIDE SEQUENCE</scope>
    <source>
        <strain evidence="1">PSN293</strain>
    </source>
</reference>
<gene>
    <name evidence="1" type="ORF">QBC37DRAFT_343367</name>
</gene>
<accession>A0AAN7B7K8</accession>
<organism evidence="1 2">
    <name type="scientific">Rhypophila decipiens</name>
    <dbReference type="NCBI Taxonomy" id="261697"/>
    <lineage>
        <taxon>Eukaryota</taxon>
        <taxon>Fungi</taxon>
        <taxon>Dikarya</taxon>
        <taxon>Ascomycota</taxon>
        <taxon>Pezizomycotina</taxon>
        <taxon>Sordariomycetes</taxon>
        <taxon>Sordariomycetidae</taxon>
        <taxon>Sordariales</taxon>
        <taxon>Naviculisporaceae</taxon>
        <taxon>Rhypophila</taxon>
    </lineage>
</organism>
<name>A0AAN7B7K8_9PEZI</name>
<dbReference type="Proteomes" id="UP001301769">
    <property type="component" value="Unassembled WGS sequence"/>
</dbReference>
<protein>
    <submittedName>
        <fullName evidence="1">Uncharacterized protein</fullName>
    </submittedName>
</protein>
<dbReference type="PANTHER" id="PTHR40619:SF3">
    <property type="entry name" value="FUNGAL STAND N-TERMINAL GOODBYE DOMAIN-CONTAINING PROTEIN"/>
    <property type="match status" value="1"/>
</dbReference>
<keyword evidence="2" id="KW-1185">Reference proteome</keyword>
<reference evidence="1" key="1">
    <citation type="journal article" date="2023" name="Mol. Phylogenet. Evol.">
        <title>Genome-scale phylogeny and comparative genomics of the fungal order Sordariales.</title>
        <authorList>
            <person name="Hensen N."/>
            <person name="Bonometti L."/>
            <person name="Westerberg I."/>
            <person name="Brannstrom I.O."/>
            <person name="Guillou S."/>
            <person name="Cros-Aarteil S."/>
            <person name="Calhoun S."/>
            <person name="Haridas S."/>
            <person name="Kuo A."/>
            <person name="Mondo S."/>
            <person name="Pangilinan J."/>
            <person name="Riley R."/>
            <person name="LaButti K."/>
            <person name="Andreopoulos B."/>
            <person name="Lipzen A."/>
            <person name="Chen C."/>
            <person name="Yan M."/>
            <person name="Daum C."/>
            <person name="Ng V."/>
            <person name="Clum A."/>
            <person name="Steindorff A."/>
            <person name="Ohm R.A."/>
            <person name="Martin F."/>
            <person name="Silar P."/>
            <person name="Natvig D.O."/>
            <person name="Lalanne C."/>
            <person name="Gautier V."/>
            <person name="Ament-Velasquez S.L."/>
            <person name="Kruys A."/>
            <person name="Hutchinson M.I."/>
            <person name="Powell A.J."/>
            <person name="Barry K."/>
            <person name="Miller A.N."/>
            <person name="Grigoriev I.V."/>
            <person name="Debuchy R."/>
            <person name="Gladieux P."/>
            <person name="Hiltunen Thoren M."/>
            <person name="Johannesson H."/>
        </authorList>
    </citation>
    <scope>NUCLEOTIDE SEQUENCE</scope>
    <source>
        <strain evidence="1">PSN293</strain>
    </source>
</reference>
<sequence length="626" mass="71230">MEFSLEPSSQIPPSRNYSELYESCILSRNQLIQTVNEYRKKKKQAQIDDIAVAATEDNWAELDQGVQAACHDLQEIATRLKNPETSAIFGKVRLAFRSLCRHAGVGQTLLSLVPNDVFGFSSVLFTGFNMVFKAMHETSLYRDAMLKALEELPRVLEDSSDLCKIPVFIQDENLHRRCSAVFAAVFDTLRQILLWFIKNSFVTSIKFVVDPTGFSQKLTEHMEDVRLKSQQFWLQANKISLVLQVQTAQAQQKIAQEVHTIAQRTELIELEATRRQVATLGMLEKLDTQPVPVNQSSKSFDTDDLLSRLQELVYLQQRPSPRPPSPLPPIVNIDALLGDFGYDPGMVYHDCEDIHQILRPSRRHNSAQGEDFEEERVVAMQSNPRIRAWLVLNRPSMLFLNSRSAAPSQPRSEVSLVCAKIVNRLLEIHASQQVYYQNQGRRRRKASPFIIPLVFFCGQHHRDNDFVGTAAGLAMSLLLQLVDRGRAVLHSLLGEDQSLGERFQLLLNNPEDIDGIIAIFHILLDKLQGRNIFVVVIIDGLKLFMRDPKRGVGTRAVMEGLVSIYRNQAGDEAAPTLKFLFASTARLEGLEYLFDEDDEVLHLPRVIHDTWSDNDARWKRPMELEF</sequence>
<dbReference type="EMBL" id="MU858103">
    <property type="protein sequence ID" value="KAK4213818.1"/>
    <property type="molecule type" value="Genomic_DNA"/>
</dbReference>
<dbReference type="PANTHER" id="PTHR40619">
    <property type="entry name" value="FUNGAL STAND N-TERMINAL GOODBYE DOMAIN-CONTAINING PROTEIN"/>
    <property type="match status" value="1"/>
</dbReference>
<proteinExistence type="predicted"/>
<evidence type="ECO:0000313" key="2">
    <source>
        <dbReference type="Proteomes" id="UP001301769"/>
    </source>
</evidence>
<evidence type="ECO:0000313" key="1">
    <source>
        <dbReference type="EMBL" id="KAK4213818.1"/>
    </source>
</evidence>
<comment type="caution">
    <text evidence="1">The sequence shown here is derived from an EMBL/GenBank/DDBJ whole genome shotgun (WGS) entry which is preliminary data.</text>
</comment>
<dbReference type="AlphaFoldDB" id="A0AAN7B7K8"/>